<keyword evidence="6" id="KW-1185">Reference proteome</keyword>
<evidence type="ECO:0000256" key="1">
    <source>
        <dbReference type="SAM" id="MobiDB-lite"/>
    </source>
</evidence>
<dbReference type="STRING" id="312017.I7LTE3"/>
<protein>
    <submittedName>
        <fullName evidence="5">MON2-like protein</fullName>
    </submittedName>
</protein>
<dbReference type="KEGG" id="tet:TTHERM_00530470"/>
<feature type="region of interest" description="Disordered" evidence="1">
    <location>
        <begin position="201"/>
        <end position="232"/>
    </location>
</feature>
<dbReference type="InterPro" id="IPR032629">
    <property type="entry name" value="DCB_dom"/>
</dbReference>
<gene>
    <name evidence="5" type="ORF">TTHERM_00530470</name>
</gene>
<feature type="domain" description="Mon2 C-terminal" evidence="3">
    <location>
        <begin position="880"/>
        <end position="1022"/>
    </location>
</feature>
<feature type="domain" description="Mon2/Sec7/BIG1-like HDS" evidence="2">
    <location>
        <begin position="796"/>
        <end position="872"/>
    </location>
</feature>
<feature type="compositionally biased region" description="Polar residues" evidence="1">
    <location>
        <begin position="1605"/>
        <end position="1623"/>
    </location>
</feature>
<accession>I7LTE3</accession>
<feature type="compositionally biased region" description="Polar residues" evidence="1">
    <location>
        <begin position="44"/>
        <end position="53"/>
    </location>
</feature>
<sequence length="1704" mass="199133">MSAFDLLEKELQGIAYETKKKWPQIKDMVNELITELQNTKKRQSPQNNQQGNVGTHRGLQDIPLGQYFKVIDLLKDTKQQKIYEHGLNILQRLINQPSVTEVEQTIALNFLYSIKDIKDEKLQIKLIQSLLVMFNLKTITCKYYDQIEKILNICLTLQSQKEIIVHNTSLAGMFQLINIVFEHFIKSRIVFEQNFSDNSQQFNQTAEEESKEQISQIQHQSSSDYKKNDSRNTEEDLNGIIYSPQSYEQITSTCVRLFGEIVQMLDGKKMPAWVPQGLGVTTTYQEIAFDLILAILKLAGKYIRNNKQLMHIINEKLVQFAYDNIKSDYSEFKFGIRIIKLCCRLTYNLRSNENILQKICETQKKANKIFIFSYVYSEYFNLSLSDTKYIYHLYQASFQEEQNNENKKYKGLLDILESVQAIASNISKLPDQELRKVVHSNIKSKIIDRNEIDFQESPQISLNMLYKILTECTTHFTESLCRVFQEKDQEQASVRQKQSLHQEGLADQVIQNSKQHDGFEEIVGIIEQCWKENLRIVKKLLQKQVNEQYTQNILKAIQSWVRLAGTLQLNKISDEYLKVLSNNSVSAPGEDFTSFNLLCTKTLFNIALCLGDVLGTSSWHIILQSMQKLDNIFLRKLYPEEQQRKEDTVINSEIQIQQNLLNNLFSSSDQADDNLVITMIDALNQVNLSVLEVAAIEQPNKKSPEYFNQKFGLLKMQETILVNIFRIELFWDLVATHFLMLANKRYNELRLFSIDILNNIINKAFNFFMNVYPTDDQEVSEELRFLQQKFSGILVWNRENWQETLLNPYKEIIASQFPDTKQTLLDNCLRLLQNNGHQISQNGLKVILEVLSQVSVCSDYPSIVVQGQKCLELIISQYISIINRDQIKIILDLIDNFRKHCVDSNSIYQSVALIWNIGDHLAKLNEQLLKRHANEDENQLTAEELNYELNQFNLDLKQFEALWESIFIKLINLTNEPQLELRQSAIQTLSNLLTVNTRFFRKRFWIKIVKEVIINQIDKLMQRIIKENEEILNQIPEQQVSYLQTPKFMGLPETPKFLLPSDLNRFNNHYITHESLNKFDIKAFEDSICQLIQSLQKIIKKGMNIPQIEENLIDLYMNYINKLKLIVVLNNQTLIFEFLKIIKDFCSSKPAQALKIFEEIKLIFADYQQLMEFIVDCKEENKIASQQVIPIICDTYSSLLSIESSEVITISLVQSFTEFLKKALKFCKDIEQYSVQIKFIEDKPVFASVQAFIGLIFHKTFVIQNQILLFMNEMMNSPIDSRFNYLMVKRFLEQFSNILLDERLSNDLHDVFVKYFFARIEGLLELRYEREYYQLHSSFPKDFQPIWLFVFNLFILLAKSLIKKNNFDSDFFFLMENLLQRPKDKIERLDENNRIYLMNEIAKIESICIEFIIGNMLSEDQELEQYIISRMIEVLENYTDSKKHDNNLNFLVTANGNSANQSQFEENEFEVRKKYISNLFLLSRSKQSKNPKFNEVSRVVLPILILRCKQIIEDFIQDEQLNVSFPISKRRVIELVFVLQQLKQLELPFDCFKMPNDNSVKHSLQLNLSGVSSNSDIQGENNKQTELSNQNGSQNCITNPDEESTVAQSTQNNQVLNKFQSPSKKGSKRKYIIVNSDNPFIKGKKGHLIYMFSLFTDLIMTNQVEIKKCLQDIFKEIQTEMNLSNLFLTETQLDGNSSPKFATQ</sequence>
<dbReference type="InParanoid" id="I7LTE3"/>
<feature type="compositionally biased region" description="Polar residues" evidence="1">
    <location>
        <begin position="1572"/>
        <end position="1598"/>
    </location>
</feature>
<evidence type="ECO:0000313" key="6">
    <source>
        <dbReference type="Proteomes" id="UP000009168"/>
    </source>
</evidence>
<evidence type="ECO:0000259" key="3">
    <source>
        <dbReference type="Pfam" id="PF16206"/>
    </source>
</evidence>
<dbReference type="Proteomes" id="UP000009168">
    <property type="component" value="Unassembled WGS sequence"/>
</dbReference>
<dbReference type="RefSeq" id="XP_001032752.2">
    <property type="nucleotide sequence ID" value="XM_001032752.2"/>
</dbReference>
<dbReference type="OrthoDB" id="292001at2759"/>
<reference evidence="6" key="1">
    <citation type="journal article" date="2006" name="PLoS Biol.">
        <title>Macronuclear genome sequence of the ciliate Tetrahymena thermophila, a model eukaryote.</title>
        <authorList>
            <person name="Eisen J.A."/>
            <person name="Coyne R.S."/>
            <person name="Wu M."/>
            <person name="Wu D."/>
            <person name="Thiagarajan M."/>
            <person name="Wortman J.R."/>
            <person name="Badger J.H."/>
            <person name="Ren Q."/>
            <person name="Amedeo P."/>
            <person name="Jones K.M."/>
            <person name="Tallon L.J."/>
            <person name="Delcher A.L."/>
            <person name="Salzberg S.L."/>
            <person name="Silva J.C."/>
            <person name="Haas B.J."/>
            <person name="Majoros W.H."/>
            <person name="Farzad M."/>
            <person name="Carlton J.M."/>
            <person name="Smith R.K. Jr."/>
            <person name="Garg J."/>
            <person name="Pearlman R.E."/>
            <person name="Karrer K.M."/>
            <person name="Sun L."/>
            <person name="Manning G."/>
            <person name="Elde N.C."/>
            <person name="Turkewitz A.P."/>
            <person name="Asai D.J."/>
            <person name="Wilkes D.E."/>
            <person name="Wang Y."/>
            <person name="Cai H."/>
            <person name="Collins K."/>
            <person name="Stewart B.A."/>
            <person name="Lee S.R."/>
            <person name="Wilamowska K."/>
            <person name="Weinberg Z."/>
            <person name="Ruzzo W.L."/>
            <person name="Wloga D."/>
            <person name="Gaertig J."/>
            <person name="Frankel J."/>
            <person name="Tsao C.-C."/>
            <person name="Gorovsky M.A."/>
            <person name="Keeling P.J."/>
            <person name="Waller R.F."/>
            <person name="Patron N.J."/>
            <person name="Cherry J.M."/>
            <person name="Stover N.A."/>
            <person name="Krieger C.J."/>
            <person name="del Toro C."/>
            <person name="Ryder H.F."/>
            <person name="Williamson S.C."/>
            <person name="Barbeau R.A."/>
            <person name="Hamilton E.P."/>
            <person name="Orias E."/>
        </authorList>
    </citation>
    <scope>NUCLEOTIDE SEQUENCE [LARGE SCALE GENOMIC DNA]</scope>
    <source>
        <strain evidence="6">SB210</strain>
    </source>
</reference>
<dbReference type="InterPro" id="IPR015403">
    <property type="entry name" value="Mon2/Sec7/BIG1-like_HDS"/>
</dbReference>
<name>I7LTE3_TETTS</name>
<dbReference type="InterPro" id="IPR032817">
    <property type="entry name" value="Mon2_C"/>
</dbReference>
<evidence type="ECO:0000259" key="4">
    <source>
        <dbReference type="Pfam" id="PF16213"/>
    </source>
</evidence>
<evidence type="ECO:0000313" key="5">
    <source>
        <dbReference type="EMBL" id="EAR85089.2"/>
    </source>
</evidence>
<dbReference type="GeneID" id="7827369"/>
<feature type="compositionally biased region" description="Low complexity" evidence="1">
    <location>
        <begin position="213"/>
        <end position="223"/>
    </location>
</feature>
<dbReference type="eggNOG" id="KOG1848">
    <property type="taxonomic scope" value="Eukaryota"/>
</dbReference>
<dbReference type="EMBL" id="GG662522">
    <property type="protein sequence ID" value="EAR85089.2"/>
    <property type="molecule type" value="Genomic_DNA"/>
</dbReference>
<evidence type="ECO:0000259" key="2">
    <source>
        <dbReference type="Pfam" id="PF09324"/>
    </source>
</evidence>
<organism evidence="5 6">
    <name type="scientific">Tetrahymena thermophila (strain SB210)</name>
    <dbReference type="NCBI Taxonomy" id="312017"/>
    <lineage>
        <taxon>Eukaryota</taxon>
        <taxon>Sar</taxon>
        <taxon>Alveolata</taxon>
        <taxon>Ciliophora</taxon>
        <taxon>Intramacronucleata</taxon>
        <taxon>Oligohymenophorea</taxon>
        <taxon>Hymenostomatida</taxon>
        <taxon>Tetrahymenina</taxon>
        <taxon>Tetrahymenidae</taxon>
        <taxon>Tetrahymena</taxon>
    </lineage>
</organism>
<feature type="region of interest" description="Disordered" evidence="1">
    <location>
        <begin position="37"/>
        <end position="58"/>
    </location>
</feature>
<dbReference type="Pfam" id="PF16206">
    <property type="entry name" value="Mon2_C"/>
    <property type="match status" value="1"/>
</dbReference>
<feature type="domain" description="Mon2/Sec7/BIG1-like dimerisation and cyclophilin-binding" evidence="4">
    <location>
        <begin position="4"/>
        <end position="183"/>
    </location>
</feature>
<proteinExistence type="predicted"/>
<dbReference type="Pfam" id="PF16213">
    <property type="entry name" value="DCB"/>
    <property type="match status" value="1"/>
</dbReference>
<feature type="region of interest" description="Disordered" evidence="1">
    <location>
        <begin position="1572"/>
        <end position="1623"/>
    </location>
</feature>
<dbReference type="Pfam" id="PF09324">
    <property type="entry name" value="Sec7-like_HDS"/>
    <property type="match status" value="1"/>
</dbReference>